<reference evidence="1 2" key="1">
    <citation type="journal article" date="2024" name="Science">
        <title>Giant polyketide synthase enzymes in the biosynthesis of giant marine polyether toxins.</title>
        <authorList>
            <person name="Fallon T.R."/>
            <person name="Shende V.V."/>
            <person name="Wierzbicki I.H."/>
            <person name="Pendleton A.L."/>
            <person name="Watervoot N.F."/>
            <person name="Auber R.P."/>
            <person name="Gonzalez D.J."/>
            <person name="Wisecaver J.H."/>
            <person name="Moore B.S."/>
        </authorList>
    </citation>
    <scope>NUCLEOTIDE SEQUENCE [LARGE SCALE GENOMIC DNA]</scope>
    <source>
        <strain evidence="1 2">12B1</strain>
    </source>
</reference>
<dbReference type="Proteomes" id="UP001515480">
    <property type="component" value="Unassembled WGS sequence"/>
</dbReference>
<name>A0AB34JLD0_PRYPA</name>
<accession>A0AB34JLD0</accession>
<comment type="caution">
    <text evidence="1">The sequence shown here is derived from an EMBL/GenBank/DDBJ whole genome shotgun (WGS) entry which is preliminary data.</text>
</comment>
<dbReference type="AlphaFoldDB" id="A0AB34JLD0"/>
<evidence type="ECO:0000313" key="2">
    <source>
        <dbReference type="Proteomes" id="UP001515480"/>
    </source>
</evidence>
<protein>
    <submittedName>
        <fullName evidence="1">Uncharacterized protein</fullName>
    </submittedName>
</protein>
<sequence>MGPASDHIYPSNEQMHYASIKAARGGATRAGDGFEARVDEGGRVAFMPADPTAVSALNLRQVMQQAKLKIMTLFAELCGENVPSGYNAGRTGGMPGKPGRADRSQIGIDEVWEYCALLVHGGEGRAREGGLVDYSRLLGKEFA</sequence>
<proteinExistence type="predicted"/>
<organism evidence="1 2">
    <name type="scientific">Prymnesium parvum</name>
    <name type="common">Toxic golden alga</name>
    <dbReference type="NCBI Taxonomy" id="97485"/>
    <lineage>
        <taxon>Eukaryota</taxon>
        <taxon>Haptista</taxon>
        <taxon>Haptophyta</taxon>
        <taxon>Prymnesiophyceae</taxon>
        <taxon>Prymnesiales</taxon>
        <taxon>Prymnesiaceae</taxon>
        <taxon>Prymnesium</taxon>
    </lineage>
</organism>
<evidence type="ECO:0000313" key="1">
    <source>
        <dbReference type="EMBL" id="KAL1521725.1"/>
    </source>
</evidence>
<keyword evidence="2" id="KW-1185">Reference proteome</keyword>
<gene>
    <name evidence="1" type="ORF">AB1Y20_021380</name>
</gene>
<dbReference type="EMBL" id="JBGBPQ010000007">
    <property type="protein sequence ID" value="KAL1521725.1"/>
    <property type="molecule type" value="Genomic_DNA"/>
</dbReference>